<accession>I3D3N5</accession>
<gene>
    <name evidence="2" type="ORF">BD31_I1512</name>
</gene>
<feature type="transmembrane region" description="Helical" evidence="1">
    <location>
        <begin position="6"/>
        <end position="25"/>
    </location>
</feature>
<name>I3D3N5_9ARCH</name>
<keyword evidence="1" id="KW-1133">Transmembrane helix</keyword>
<sequence length="36" mass="3907">MREANIGFISVGLIALLFVFSFSFLDVPNIFAQATG</sequence>
<dbReference type="AlphaFoldDB" id="I3D3N5"/>
<reference evidence="2 3" key="1">
    <citation type="journal article" date="2012" name="J. Bacteriol.">
        <title>Genome sequence of "Candidatus Nitrosopumilus salaria" BD31, an ammonia-oxidizing archaeon from the San Francisco Bay estuary.</title>
        <authorList>
            <person name="Mosier A.C."/>
            <person name="Allen E.E."/>
            <person name="Kim M."/>
            <person name="Ferriera S."/>
            <person name="Francis C.A."/>
        </authorList>
    </citation>
    <scope>NUCLEOTIDE SEQUENCE [LARGE SCALE GENOMIC DNA]</scope>
    <source>
        <strain evidence="2 3">BD31</strain>
    </source>
</reference>
<keyword evidence="3" id="KW-1185">Reference proteome</keyword>
<proteinExistence type="predicted"/>
<dbReference type="EMBL" id="AEXL02000069">
    <property type="protein sequence ID" value="EIJ66328.1"/>
    <property type="molecule type" value="Genomic_DNA"/>
</dbReference>
<feature type="non-terminal residue" evidence="2">
    <location>
        <position position="36"/>
    </location>
</feature>
<evidence type="ECO:0000313" key="3">
    <source>
        <dbReference type="Proteomes" id="UP000003423"/>
    </source>
</evidence>
<organism evidence="2 3">
    <name type="scientific">Candidatus Nitrosopumilus salarius BD31</name>
    <dbReference type="NCBI Taxonomy" id="859350"/>
    <lineage>
        <taxon>Archaea</taxon>
        <taxon>Nitrososphaerota</taxon>
        <taxon>Nitrososphaeria</taxon>
        <taxon>Nitrosopumilales</taxon>
        <taxon>Nitrosopumilaceae</taxon>
        <taxon>Nitrosopumilus</taxon>
    </lineage>
</organism>
<keyword evidence="1" id="KW-0472">Membrane</keyword>
<protein>
    <submittedName>
        <fullName evidence="2">Uncharacterized protein</fullName>
    </submittedName>
</protein>
<evidence type="ECO:0000256" key="1">
    <source>
        <dbReference type="SAM" id="Phobius"/>
    </source>
</evidence>
<dbReference type="Proteomes" id="UP000003423">
    <property type="component" value="Unassembled WGS sequence"/>
</dbReference>
<keyword evidence="1" id="KW-0812">Transmembrane</keyword>
<evidence type="ECO:0000313" key="2">
    <source>
        <dbReference type="EMBL" id="EIJ66328.1"/>
    </source>
</evidence>
<comment type="caution">
    <text evidence="2">The sequence shown here is derived from an EMBL/GenBank/DDBJ whole genome shotgun (WGS) entry which is preliminary data.</text>
</comment>